<dbReference type="InterPro" id="IPR036179">
    <property type="entry name" value="Ig-like_dom_sf"/>
</dbReference>
<dbReference type="Proteomes" id="UP000005226">
    <property type="component" value="Chromosome 13"/>
</dbReference>
<dbReference type="FunFam" id="2.60.40.10:FF:000670">
    <property type="entry name" value="Myomesin 2"/>
    <property type="match status" value="1"/>
</dbReference>
<dbReference type="CDD" id="cd00096">
    <property type="entry name" value="Ig"/>
    <property type="match status" value="1"/>
</dbReference>
<dbReference type="InterPro" id="IPR007110">
    <property type="entry name" value="Ig-like_dom"/>
</dbReference>
<dbReference type="InterPro" id="IPR013783">
    <property type="entry name" value="Ig-like_fold"/>
</dbReference>
<dbReference type="PROSITE" id="PS50853">
    <property type="entry name" value="FN3"/>
    <property type="match status" value="3"/>
</dbReference>
<evidence type="ECO:0000256" key="1">
    <source>
        <dbReference type="ARBA" id="ARBA00022737"/>
    </source>
</evidence>
<evidence type="ECO:0000259" key="3">
    <source>
        <dbReference type="PROSITE" id="PS50835"/>
    </source>
</evidence>
<dbReference type="InterPro" id="IPR036116">
    <property type="entry name" value="FN3_sf"/>
</dbReference>
<dbReference type="PANTHER" id="PTHR13817:SF182">
    <property type="entry name" value="MYOMESIN-2"/>
    <property type="match status" value="1"/>
</dbReference>
<dbReference type="SUPFAM" id="SSF48726">
    <property type="entry name" value="Immunoglobulin"/>
    <property type="match status" value="3"/>
</dbReference>
<reference evidence="5" key="2">
    <citation type="submission" date="2025-08" db="UniProtKB">
        <authorList>
            <consortium name="Ensembl"/>
        </authorList>
    </citation>
    <scope>IDENTIFICATION</scope>
</reference>
<dbReference type="PANTHER" id="PTHR13817">
    <property type="entry name" value="TITIN"/>
    <property type="match status" value="1"/>
</dbReference>
<gene>
    <name evidence="5" type="primary">myom2b</name>
</gene>
<dbReference type="GO" id="GO:0055013">
    <property type="term" value="P:cardiac muscle cell development"/>
    <property type="evidence" value="ECO:0007669"/>
    <property type="project" value="UniProtKB-ARBA"/>
</dbReference>
<feature type="domain" description="Fibronectin type-III" evidence="4">
    <location>
        <begin position="327"/>
        <end position="429"/>
    </location>
</feature>
<dbReference type="Ensembl" id="ENSTRUT00000076723.1">
    <property type="protein sequence ID" value="ENSTRUP00000067828.1"/>
    <property type="gene ID" value="ENSTRUG00000030555.1"/>
</dbReference>
<feature type="domain" description="Ig-like" evidence="3">
    <location>
        <begin position="494"/>
        <end position="583"/>
    </location>
</feature>
<dbReference type="CDD" id="cd00063">
    <property type="entry name" value="FN3"/>
    <property type="match status" value="3"/>
</dbReference>
<dbReference type="SMART" id="SM00060">
    <property type="entry name" value="FN3"/>
    <property type="match status" value="4"/>
</dbReference>
<feature type="domain" description="Ig-like" evidence="3">
    <location>
        <begin position="866"/>
        <end position="972"/>
    </location>
</feature>
<dbReference type="FunFam" id="2.60.40.10:FF:000222">
    <property type="entry name" value="Myomesin 1"/>
    <property type="match status" value="1"/>
</dbReference>
<dbReference type="InterPro" id="IPR003599">
    <property type="entry name" value="Ig_sub"/>
</dbReference>
<organism evidence="5 6">
    <name type="scientific">Takifugu rubripes</name>
    <name type="common">Japanese pufferfish</name>
    <name type="synonym">Fugu rubripes</name>
    <dbReference type="NCBI Taxonomy" id="31033"/>
    <lineage>
        <taxon>Eukaryota</taxon>
        <taxon>Metazoa</taxon>
        <taxon>Chordata</taxon>
        <taxon>Craniata</taxon>
        <taxon>Vertebrata</taxon>
        <taxon>Euteleostomi</taxon>
        <taxon>Actinopterygii</taxon>
        <taxon>Neopterygii</taxon>
        <taxon>Teleostei</taxon>
        <taxon>Neoteleostei</taxon>
        <taxon>Acanthomorphata</taxon>
        <taxon>Eupercaria</taxon>
        <taxon>Tetraodontiformes</taxon>
        <taxon>Tetradontoidea</taxon>
        <taxon>Tetraodontidae</taxon>
        <taxon>Takifugu</taxon>
    </lineage>
</organism>
<dbReference type="FunFam" id="2.60.40.10:FF:000107">
    <property type="entry name" value="Myosin, light chain kinase a"/>
    <property type="match status" value="1"/>
</dbReference>
<dbReference type="SUPFAM" id="SSF49265">
    <property type="entry name" value="Fibronectin type III"/>
    <property type="match status" value="3"/>
</dbReference>
<dbReference type="PRINTS" id="PR00014">
    <property type="entry name" value="FNTYPEIII"/>
</dbReference>
<evidence type="ECO:0000313" key="5">
    <source>
        <dbReference type="Ensembl" id="ENSTRUP00000067828.1"/>
    </source>
</evidence>
<dbReference type="GO" id="GO:0045214">
    <property type="term" value="P:sarcomere organization"/>
    <property type="evidence" value="ECO:0007669"/>
    <property type="project" value="TreeGrafter"/>
</dbReference>
<name>A0A674N3I3_TAKRU</name>
<dbReference type="AlphaFoldDB" id="A0A674N3I3"/>
<protein>
    <submittedName>
        <fullName evidence="5">Myomesin 2</fullName>
    </submittedName>
</protein>
<dbReference type="InterPro" id="IPR013098">
    <property type="entry name" value="Ig_I-set"/>
</dbReference>
<dbReference type="InterPro" id="IPR050964">
    <property type="entry name" value="Striated_Muscle_Regulatory"/>
</dbReference>
<dbReference type="SMART" id="SM00409">
    <property type="entry name" value="IG"/>
    <property type="match status" value="4"/>
</dbReference>
<keyword evidence="1" id="KW-0677">Repeat</keyword>
<dbReference type="GO" id="GO:0031430">
    <property type="term" value="C:M band"/>
    <property type="evidence" value="ECO:0007669"/>
    <property type="project" value="TreeGrafter"/>
</dbReference>
<dbReference type="FunFam" id="2.60.40.10:FF:000179">
    <property type="entry name" value="Myomesin 2"/>
    <property type="match status" value="1"/>
</dbReference>
<evidence type="ECO:0000259" key="4">
    <source>
        <dbReference type="PROSITE" id="PS50853"/>
    </source>
</evidence>
<feature type="domain" description="Fibronectin type-III" evidence="4">
    <location>
        <begin position="219"/>
        <end position="312"/>
    </location>
</feature>
<dbReference type="Pfam" id="PF07679">
    <property type="entry name" value="I-set"/>
    <property type="match status" value="2"/>
</dbReference>
<dbReference type="InterPro" id="IPR003598">
    <property type="entry name" value="Ig_sub2"/>
</dbReference>
<dbReference type="Pfam" id="PF00041">
    <property type="entry name" value="fn3"/>
    <property type="match status" value="3"/>
</dbReference>
<dbReference type="InterPro" id="IPR003961">
    <property type="entry name" value="FN3_dom"/>
</dbReference>
<evidence type="ECO:0000256" key="2">
    <source>
        <dbReference type="ARBA" id="ARBA00023319"/>
    </source>
</evidence>
<keyword evidence="6" id="KW-1185">Reference proteome</keyword>
<feature type="domain" description="Fibronectin type-III" evidence="4">
    <location>
        <begin position="12"/>
        <end position="107"/>
    </location>
</feature>
<dbReference type="GeneTree" id="ENSGT00940000157057"/>
<keyword evidence="2" id="KW-0393">Immunoglobulin domain</keyword>
<evidence type="ECO:0000313" key="6">
    <source>
        <dbReference type="Proteomes" id="UP000005226"/>
    </source>
</evidence>
<feature type="domain" description="Ig-like" evidence="3">
    <location>
        <begin position="702"/>
        <end position="788"/>
    </location>
</feature>
<sequence length="995" mass="108996">DGPPPVPNAPGAPMDMMIHDANRDYVIVSWKPPNTTTEGPILGYFVDKCEVGTDNWSQCNDHPIKICKYPVSGLFEGHSYYFRVRAVNSHGISKASRMSDAIAALDPSEFGKLHGKLEVVSFDDDLEADGKPPAAPAGVYASETDRTYVVLSWKAPSYSSKAPMWYYIEKVPHEWMNGCVHFCGPYDDWVFETQASSAFGDELEPKPGPISYKMSVPSAPGQVIATRETDTSVLIQWTPPKEPNNLIGYYIDQCVKGSKDWKSANHKPHKSTKFVVSGLSKGETYVFRVQAINELGLSEESQESAPITIKAALSHDRDHHLIILLAPPSAPYDISLLSCDGHSMLLTWKKPLFSGGSKIKEYYVDKRRSGTTTWREVHIPPVSERVYKVEGLTAGAVYQFQVYAANLAGLGPASKHSDDFTCEGWTMPEPGECLFRVRGVNEAGVGVASMPSDPVPATSLAGIVSSKSFSAFFAFFFSSCWSVKGTFLCVPLCGQGSQEVSCTVDKKTGDIVLSFESCVMNQGSQFIWKKDYEEITDFSTGMVVKTEGNTSKLIFKNAAKEDFGVYSVSVTNSDGASSSYGISAEVIPLKSELAYKILERGRVRFWLQAEEISANVTYKFFANNKELCGAEPNKMGHDVSTGIIDFVLDHFTEENQGTFTCQLTDGGGKAQSSLVLIGDAFKAALAEAEYQRREYIRVKEGPHFSQFLSLQVEDDCSVTLVCKVANLKKESEFHWFKEEAEIIPDVKPDLGSGLCRLPIKLFSLKTSGIYKATISDDRGKDMSQLDVSGKASAAELVIKCTATGIQLQCHMKYYTSEMNITWYHGETKLIHSDKIEIGGTPSMATMEVIEPTEKDQGKYSIVIVDPENSHKRTLDLSGEDRGKVVGGLPDVATIMEKKTLSLTCTVCGDPKPQVSWLKSGAEVEIDDKYVVSLDQGRFASLTIKGVSLEDSGRYTMIVQNKYGGESVDIVVSVALQCKGQDFLSSACGANTCSTG</sequence>
<proteinExistence type="predicted"/>
<dbReference type="FunFam" id="2.60.40.10:FF:000029">
    <property type="entry name" value="Myomesin 1"/>
    <property type="match status" value="1"/>
</dbReference>
<dbReference type="Gene3D" id="2.60.40.10">
    <property type="entry name" value="Immunoglobulins"/>
    <property type="match status" value="8"/>
</dbReference>
<dbReference type="SMART" id="SM00408">
    <property type="entry name" value="IGc2"/>
    <property type="match status" value="2"/>
</dbReference>
<dbReference type="FunFam" id="2.60.40.10:FF:000192">
    <property type="entry name" value="Myomesin 1"/>
    <property type="match status" value="1"/>
</dbReference>
<reference evidence="5 6" key="1">
    <citation type="journal article" date="2011" name="Genome Biol. Evol.">
        <title>Integration of the genetic map and genome assembly of fugu facilitates insights into distinct features of genome evolution in teleosts and mammals.</title>
        <authorList>
            <person name="Kai W."/>
            <person name="Kikuchi K."/>
            <person name="Tohari S."/>
            <person name="Chew A.K."/>
            <person name="Tay A."/>
            <person name="Fujiwara A."/>
            <person name="Hosoya S."/>
            <person name="Suetake H."/>
            <person name="Naruse K."/>
            <person name="Brenner S."/>
            <person name="Suzuki Y."/>
            <person name="Venkatesh B."/>
        </authorList>
    </citation>
    <scope>NUCLEOTIDE SEQUENCE [LARGE SCALE GENOMIC DNA]</scope>
</reference>
<dbReference type="GO" id="GO:0003007">
    <property type="term" value="P:heart morphogenesis"/>
    <property type="evidence" value="ECO:0007669"/>
    <property type="project" value="UniProtKB-ARBA"/>
</dbReference>
<dbReference type="PROSITE" id="PS50835">
    <property type="entry name" value="IG_LIKE"/>
    <property type="match status" value="3"/>
</dbReference>
<dbReference type="FunFam" id="2.60.40.10:FF:000197">
    <property type="entry name" value="Myomesin 1"/>
    <property type="match status" value="1"/>
</dbReference>
<reference evidence="5" key="3">
    <citation type="submission" date="2025-09" db="UniProtKB">
        <authorList>
            <consortium name="Ensembl"/>
        </authorList>
    </citation>
    <scope>IDENTIFICATION</scope>
</reference>
<accession>A0A674N3I3</accession>